<dbReference type="Pfam" id="PF13228">
    <property type="entry name" value="DUF4037"/>
    <property type="match status" value="1"/>
</dbReference>
<dbReference type="EMBL" id="BAAAPN010000004">
    <property type="protein sequence ID" value="GAA1745422.1"/>
    <property type="molecule type" value="Genomic_DNA"/>
</dbReference>
<sequence length="132" mass="14696">MALEVVGGEVFEDTGGALTALRAAMDWYPDDLWRYLVACDWRRIDQELPLMGRAADRGDDLGSRVIAARLVDATMHLGFLLCRAWPPYAKWRGTLFGRLPLPPGVALNLAHVRSGDPVTARLALATLFRTYR</sequence>
<organism evidence="2 3">
    <name type="scientific">Nostocoides vanveenii</name>
    <dbReference type="NCBI Taxonomy" id="330835"/>
    <lineage>
        <taxon>Bacteria</taxon>
        <taxon>Bacillati</taxon>
        <taxon>Actinomycetota</taxon>
        <taxon>Actinomycetes</taxon>
        <taxon>Micrococcales</taxon>
        <taxon>Intrasporangiaceae</taxon>
        <taxon>Nostocoides</taxon>
    </lineage>
</organism>
<protein>
    <recommendedName>
        <fullName evidence="1">DUF4037 domain-containing protein</fullName>
    </recommendedName>
</protein>
<evidence type="ECO:0000313" key="3">
    <source>
        <dbReference type="Proteomes" id="UP001501475"/>
    </source>
</evidence>
<dbReference type="InterPro" id="IPR025117">
    <property type="entry name" value="DUF4037"/>
</dbReference>
<feature type="domain" description="DUF4037" evidence="1">
    <location>
        <begin position="4"/>
        <end position="91"/>
    </location>
</feature>
<reference evidence="2 3" key="1">
    <citation type="journal article" date="2019" name="Int. J. Syst. Evol. Microbiol.">
        <title>The Global Catalogue of Microorganisms (GCM) 10K type strain sequencing project: providing services to taxonomists for standard genome sequencing and annotation.</title>
        <authorList>
            <consortium name="The Broad Institute Genomics Platform"/>
            <consortium name="The Broad Institute Genome Sequencing Center for Infectious Disease"/>
            <person name="Wu L."/>
            <person name="Ma J."/>
        </authorList>
    </citation>
    <scope>NUCLEOTIDE SEQUENCE [LARGE SCALE GENOMIC DNA]</scope>
    <source>
        <strain evidence="2 3">JCM 15591</strain>
    </source>
</reference>
<evidence type="ECO:0000313" key="2">
    <source>
        <dbReference type="EMBL" id="GAA1745422.1"/>
    </source>
</evidence>
<dbReference type="Proteomes" id="UP001501475">
    <property type="component" value="Unassembled WGS sequence"/>
</dbReference>
<accession>A0ABN2K082</accession>
<proteinExistence type="predicted"/>
<name>A0ABN2K082_9MICO</name>
<gene>
    <name evidence="2" type="ORF">GCM10009810_02610</name>
</gene>
<comment type="caution">
    <text evidence="2">The sequence shown here is derived from an EMBL/GenBank/DDBJ whole genome shotgun (WGS) entry which is preliminary data.</text>
</comment>
<keyword evidence="3" id="KW-1185">Reference proteome</keyword>
<evidence type="ECO:0000259" key="1">
    <source>
        <dbReference type="Pfam" id="PF13228"/>
    </source>
</evidence>